<proteinExistence type="predicted"/>
<gene>
    <name evidence="1" type="ORF">SAMN05421835_10243</name>
</gene>
<evidence type="ECO:0000313" key="1">
    <source>
        <dbReference type="EMBL" id="SFI88163.1"/>
    </source>
</evidence>
<evidence type="ECO:0008006" key="3">
    <source>
        <dbReference type="Google" id="ProtNLM"/>
    </source>
</evidence>
<dbReference type="EMBL" id="FORP01000002">
    <property type="protein sequence ID" value="SFI88163.1"/>
    <property type="molecule type" value="Genomic_DNA"/>
</dbReference>
<accession>A0A1I3LU28</accession>
<reference evidence="1 2" key="1">
    <citation type="submission" date="2016-10" db="EMBL/GenBank/DDBJ databases">
        <authorList>
            <person name="de Groot N.N."/>
        </authorList>
    </citation>
    <scope>NUCLEOTIDE SEQUENCE [LARGE SCALE GENOMIC DNA]</scope>
    <source>
        <strain evidence="1 2">DSM 44468</strain>
    </source>
</reference>
<evidence type="ECO:0000313" key="2">
    <source>
        <dbReference type="Proteomes" id="UP000199025"/>
    </source>
</evidence>
<keyword evidence="2" id="KW-1185">Reference proteome</keyword>
<sequence length="103" mass="10813">MSGYQVVIDDIVAAGQAAQRVADVIGPLDFAGAIPAAEAGMPGARAVAKLAAVKADWAGQEESLAAGFTDYARALARAVEFYRTHEDAAQRELRQFEMPSGMS</sequence>
<name>A0A1I3LU28_9PSEU</name>
<dbReference type="Proteomes" id="UP000199025">
    <property type="component" value="Unassembled WGS sequence"/>
</dbReference>
<protein>
    <recommendedName>
        <fullName evidence="3">Excreted virulence factor EspC, type VII ESX diderm</fullName>
    </recommendedName>
</protein>
<organism evidence="1 2">
    <name type="scientific">Amycolatopsis sacchari</name>
    <dbReference type="NCBI Taxonomy" id="115433"/>
    <lineage>
        <taxon>Bacteria</taxon>
        <taxon>Bacillati</taxon>
        <taxon>Actinomycetota</taxon>
        <taxon>Actinomycetes</taxon>
        <taxon>Pseudonocardiales</taxon>
        <taxon>Pseudonocardiaceae</taxon>
        <taxon>Amycolatopsis</taxon>
    </lineage>
</organism>
<dbReference type="STRING" id="115433.SAMN05421835_10243"/>
<dbReference type="AlphaFoldDB" id="A0A1I3LU28"/>